<feature type="domain" description="TonB-dependent receptor plug" evidence="12">
    <location>
        <begin position="130"/>
        <end position="238"/>
    </location>
</feature>
<evidence type="ECO:0000256" key="9">
    <source>
        <dbReference type="RuleBase" id="RU003357"/>
    </source>
</evidence>
<evidence type="ECO:0000256" key="1">
    <source>
        <dbReference type="ARBA" id="ARBA00004571"/>
    </source>
</evidence>
<dbReference type="InterPro" id="IPR039426">
    <property type="entry name" value="TonB-dep_rcpt-like"/>
</dbReference>
<dbReference type="EMBL" id="UGVL01000001">
    <property type="protein sequence ID" value="SUE33260.1"/>
    <property type="molecule type" value="Genomic_DNA"/>
</dbReference>
<dbReference type="Pfam" id="PF00593">
    <property type="entry name" value="TonB_dep_Rec_b-barrel"/>
    <property type="match status" value="1"/>
</dbReference>
<feature type="domain" description="TonB-dependent receptor-like beta-barrel" evidence="11">
    <location>
        <begin position="422"/>
        <end position="1033"/>
    </location>
</feature>
<evidence type="ECO:0000256" key="10">
    <source>
        <dbReference type="SAM" id="SignalP"/>
    </source>
</evidence>
<sequence>MKKIYQRFRRMQLSAAGLFAVLFALVMQPVPLQAQQAPTRPVKVTVVDPQGQPVVGAVVVRKGTTDGKTTDADGVATLSVPSGAELEIRFAGLKPQVVNVRDLKEIAVQMETDAQVADEVVVVGYGTQKKINVSGSVAVAPTEMLESRATTNVISALQGTVPNLNISTSSGAINSVPSINLRGLQNLNGRQTPLIIIDGVAADTEEFARLTANDIASISVLKDPSTAAIYGSRAAFGAILITTKNGSGRVKVDYQSNYAFRSLGRLPAVVTDPVEVMTYASIFAKGWYSQLYSDEEILYAENHKKDPANYPAQYVDKDGYFKNLGQTDWFHEVYDNLGFQTTQTLTISGSAQDQKGKTVRYLLSGQYSHVDGMLRKGNDFFNQYNFRTKVDYEVTKWLQIGNNTNFFDFNYDQPTTVASHGNGTFFHNVNRTRTMSTVYNLDGSYTSDGAEMIGRLENGGRTVNRNQMFRTIFTAKATILKDILTVNADASFMKYDARTRAWDAPVYYFDRPDGAAIQTGFPSQSYASASNSHTYTNIYNVYANYAQTFNEKHALSATVGFNQEYYKNDNISASRDQLITPSLPTIGLATAETPSVGQGISDWATRGLFARVGYIYDDKYVFEMNGRYDGTSRFRHDDRFVFNPSGSLAWIISEEGFFEKAKNTVNLLKLRASYGTVGNQNVSNYAYLATMGHGTMSTILDGVQPVYVSAPGLVSASLTWEQIRTLDVGAEVNFFNNRLQLSGGWYRSWTEGMLTGGQELPSVLGTSVPDENAADLRTSGWELNVKWQDQFMLGRHPFRYDVGFVLGDSRTFITKYANPTNSLGSLRVGQEVGEIWGFVTEGFFQSEEEIKNHADQTPVLSYPGTRGQGVGDIKFKDLDGDGEINTGKSTLDDPGDRKIIGNSSPRYNYSVTAGFEWAGIDFRVYFQGVGKRDYYPSTSNHYFWGMYAQPWANLMVDNLDYWTPENPDAYFPTPKSYAAETSGKELGATQTRYLQDAGYCRLKNITIGYTFPNKWMEKIGIRNLRVYFSGENLITWTKLHKSLDPEGLDGLVYPYQKTYSFGLNLSF</sequence>
<evidence type="ECO:0000256" key="5">
    <source>
        <dbReference type="ARBA" id="ARBA00023077"/>
    </source>
</evidence>
<dbReference type="RefSeq" id="WP_051214359.1">
    <property type="nucleotide sequence ID" value="NZ_DBEWVC010000140.1"/>
</dbReference>
<comment type="similarity">
    <text evidence="8 9">Belongs to the TonB-dependent receptor family.</text>
</comment>
<organism evidence="13 14">
    <name type="scientific">Rikenella microfusus</name>
    <dbReference type="NCBI Taxonomy" id="28139"/>
    <lineage>
        <taxon>Bacteria</taxon>
        <taxon>Pseudomonadati</taxon>
        <taxon>Bacteroidota</taxon>
        <taxon>Bacteroidia</taxon>
        <taxon>Bacteroidales</taxon>
        <taxon>Rikenellaceae</taxon>
        <taxon>Rikenella</taxon>
    </lineage>
</organism>
<dbReference type="NCBIfam" id="TIGR04057">
    <property type="entry name" value="SusC_RagA_signa"/>
    <property type="match status" value="1"/>
</dbReference>
<evidence type="ECO:0000313" key="14">
    <source>
        <dbReference type="Proteomes" id="UP000255233"/>
    </source>
</evidence>
<keyword evidence="2 8" id="KW-0813">Transport</keyword>
<dbReference type="Proteomes" id="UP000255233">
    <property type="component" value="Unassembled WGS sequence"/>
</dbReference>
<evidence type="ECO:0000256" key="3">
    <source>
        <dbReference type="ARBA" id="ARBA00022452"/>
    </source>
</evidence>
<dbReference type="InterPro" id="IPR000531">
    <property type="entry name" value="Beta-barrel_TonB"/>
</dbReference>
<evidence type="ECO:0000256" key="6">
    <source>
        <dbReference type="ARBA" id="ARBA00023136"/>
    </source>
</evidence>
<protein>
    <submittedName>
        <fullName evidence="13">Outer membrane cobalamin receptor protein</fullName>
    </submittedName>
</protein>
<dbReference type="STRING" id="880526.GCA_000427365_00981"/>
<keyword evidence="7 8" id="KW-0998">Cell outer membrane</keyword>
<dbReference type="InterPro" id="IPR023997">
    <property type="entry name" value="TonB-dep_OMP_SusC/RagA_CS"/>
</dbReference>
<dbReference type="NCBIfam" id="TIGR04056">
    <property type="entry name" value="OMP_RagA_SusC"/>
    <property type="match status" value="1"/>
</dbReference>
<evidence type="ECO:0000256" key="7">
    <source>
        <dbReference type="ARBA" id="ARBA00023237"/>
    </source>
</evidence>
<dbReference type="Pfam" id="PF07715">
    <property type="entry name" value="Plug"/>
    <property type="match status" value="1"/>
</dbReference>
<dbReference type="InterPro" id="IPR012910">
    <property type="entry name" value="Plug_dom"/>
</dbReference>
<name>A0A379MQU6_9BACT</name>
<keyword evidence="4 8" id="KW-0812">Transmembrane</keyword>
<keyword evidence="5 9" id="KW-0798">TonB box</keyword>
<keyword evidence="13" id="KW-0675">Receptor</keyword>
<dbReference type="InterPro" id="IPR008969">
    <property type="entry name" value="CarboxyPept-like_regulatory"/>
</dbReference>
<feature type="signal peptide" evidence="10">
    <location>
        <begin position="1"/>
        <end position="34"/>
    </location>
</feature>
<reference evidence="13 14" key="1">
    <citation type="submission" date="2018-06" db="EMBL/GenBank/DDBJ databases">
        <authorList>
            <consortium name="Pathogen Informatics"/>
            <person name="Doyle S."/>
        </authorList>
    </citation>
    <scope>NUCLEOTIDE SEQUENCE [LARGE SCALE GENOMIC DNA]</scope>
    <source>
        <strain evidence="13 14">NCTC11190</strain>
    </source>
</reference>
<dbReference type="SUPFAM" id="SSF49464">
    <property type="entry name" value="Carboxypeptidase regulatory domain-like"/>
    <property type="match status" value="1"/>
</dbReference>
<proteinExistence type="inferred from homology"/>
<evidence type="ECO:0000256" key="2">
    <source>
        <dbReference type="ARBA" id="ARBA00022448"/>
    </source>
</evidence>
<dbReference type="InterPro" id="IPR037066">
    <property type="entry name" value="Plug_dom_sf"/>
</dbReference>
<dbReference type="SUPFAM" id="SSF56935">
    <property type="entry name" value="Porins"/>
    <property type="match status" value="1"/>
</dbReference>
<evidence type="ECO:0000313" key="13">
    <source>
        <dbReference type="EMBL" id="SUE33260.1"/>
    </source>
</evidence>
<dbReference type="AlphaFoldDB" id="A0A379MQU6"/>
<evidence type="ECO:0000256" key="4">
    <source>
        <dbReference type="ARBA" id="ARBA00022692"/>
    </source>
</evidence>
<evidence type="ECO:0000256" key="8">
    <source>
        <dbReference type="PROSITE-ProRule" id="PRU01360"/>
    </source>
</evidence>
<evidence type="ECO:0000259" key="11">
    <source>
        <dbReference type="Pfam" id="PF00593"/>
    </source>
</evidence>
<gene>
    <name evidence="13" type="ORF">NCTC11190_00464</name>
</gene>
<keyword evidence="6 8" id="KW-0472">Membrane</keyword>
<accession>A0A379MQU6</accession>
<evidence type="ECO:0000259" key="12">
    <source>
        <dbReference type="Pfam" id="PF07715"/>
    </source>
</evidence>
<dbReference type="InterPro" id="IPR036942">
    <property type="entry name" value="Beta-barrel_TonB_sf"/>
</dbReference>
<keyword evidence="14" id="KW-1185">Reference proteome</keyword>
<comment type="subcellular location">
    <subcellularLocation>
        <location evidence="1 8">Cell outer membrane</location>
        <topology evidence="1 8">Multi-pass membrane protein</topology>
    </subcellularLocation>
</comment>
<dbReference type="GO" id="GO:0009279">
    <property type="term" value="C:cell outer membrane"/>
    <property type="evidence" value="ECO:0007669"/>
    <property type="project" value="UniProtKB-SubCell"/>
</dbReference>
<feature type="chain" id="PRO_5016830419" evidence="10">
    <location>
        <begin position="35"/>
        <end position="1067"/>
    </location>
</feature>
<dbReference type="Pfam" id="PF13715">
    <property type="entry name" value="CarbopepD_reg_2"/>
    <property type="match status" value="1"/>
</dbReference>
<dbReference type="PROSITE" id="PS52016">
    <property type="entry name" value="TONB_DEPENDENT_REC_3"/>
    <property type="match status" value="1"/>
</dbReference>
<dbReference type="Gene3D" id="2.40.170.20">
    <property type="entry name" value="TonB-dependent receptor, beta-barrel domain"/>
    <property type="match status" value="1"/>
</dbReference>
<keyword evidence="3 8" id="KW-1134">Transmembrane beta strand</keyword>
<dbReference type="OrthoDB" id="778480at2"/>
<keyword evidence="10" id="KW-0732">Signal</keyword>
<dbReference type="InterPro" id="IPR023996">
    <property type="entry name" value="TonB-dep_OMP_SusC/RagA"/>
</dbReference>
<dbReference type="Gene3D" id="2.170.130.10">
    <property type="entry name" value="TonB-dependent receptor, plug domain"/>
    <property type="match status" value="1"/>
</dbReference>